<name>A0A182FGK2_ANOAL</name>
<dbReference type="VEuPathDB" id="VectorBase:AALB005643"/>
<evidence type="ECO:0000313" key="2">
    <source>
        <dbReference type="Proteomes" id="UP000069272"/>
    </source>
</evidence>
<dbReference type="Proteomes" id="UP000069272">
    <property type="component" value="Chromosome 3L"/>
</dbReference>
<organism evidence="1 2">
    <name type="scientific">Anopheles albimanus</name>
    <name type="common">New world malaria mosquito</name>
    <dbReference type="NCBI Taxonomy" id="7167"/>
    <lineage>
        <taxon>Eukaryota</taxon>
        <taxon>Metazoa</taxon>
        <taxon>Ecdysozoa</taxon>
        <taxon>Arthropoda</taxon>
        <taxon>Hexapoda</taxon>
        <taxon>Insecta</taxon>
        <taxon>Pterygota</taxon>
        <taxon>Neoptera</taxon>
        <taxon>Endopterygota</taxon>
        <taxon>Diptera</taxon>
        <taxon>Nematocera</taxon>
        <taxon>Culicoidea</taxon>
        <taxon>Culicidae</taxon>
        <taxon>Anophelinae</taxon>
        <taxon>Anopheles</taxon>
    </lineage>
</organism>
<protein>
    <submittedName>
        <fullName evidence="1">Uncharacterized protein</fullName>
    </submittedName>
</protein>
<reference evidence="1" key="2">
    <citation type="submission" date="2022-08" db="UniProtKB">
        <authorList>
            <consortium name="EnsemblMetazoa"/>
        </authorList>
    </citation>
    <scope>IDENTIFICATION</scope>
    <source>
        <strain evidence="1">STECLA/ALBI9_A</strain>
    </source>
</reference>
<proteinExistence type="predicted"/>
<accession>A0A182FGK2</accession>
<dbReference type="EnsemblMetazoa" id="AALB005643-RA">
    <property type="protein sequence ID" value="AALB005643-PA"/>
    <property type="gene ID" value="AALB005643"/>
</dbReference>
<evidence type="ECO:0000313" key="1">
    <source>
        <dbReference type="EnsemblMetazoa" id="AALB005643-PA"/>
    </source>
</evidence>
<dbReference type="AlphaFoldDB" id="A0A182FGK2"/>
<keyword evidence="2" id="KW-1185">Reference proteome</keyword>
<sequence length="150" mass="16437">LKRSKQLATHSRNAFFAPRRPLFVQKQQNQKPNSSPAMASFKATVFFAFVALFAVATAIPAPQRPKAALQQIEPRPVAAAAAAAGSLDAADELEAGSEDQDLKGASSYGYGYYGGFPGYGYGYYPGYAYSYGWGRYPYYRYGGLYGGYWY</sequence>
<reference evidence="1 2" key="1">
    <citation type="journal article" date="2017" name="G3 (Bethesda)">
        <title>The Physical Genome Mapping of Anopheles albimanus Corrected Scaffold Misassemblies and Identified Interarm Rearrangements in Genus Anopheles.</title>
        <authorList>
            <person name="Artemov G.N."/>
            <person name="Peery A.N."/>
            <person name="Jiang X."/>
            <person name="Tu Z."/>
            <person name="Stegniy V.N."/>
            <person name="Sharakhova M.V."/>
            <person name="Sharakhov I.V."/>
        </authorList>
    </citation>
    <scope>NUCLEOTIDE SEQUENCE [LARGE SCALE GENOMIC DNA]</scope>
    <source>
        <strain evidence="1 2">ALBI9_A</strain>
    </source>
</reference>